<accession>A0A820MGY7</accession>
<evidence type="ECO:0000313" key="2">
    <source>
        <dbReference type="Proteomes" id="UP000663868"/>
    </source>
</evidence>
<dbReference type="EMBL" id="CAJOBB010021128">
    <property type="protein sequence ID" value="CAF4373511.1"/>
    <property type="molecule type" value="Genomic_DNA"/>
</dbReference>
<dbReference type="Proteomes" id="UP000663868">
    <property type="component" value="Unassembled WGS sequence"/>
</dbReference>
<gene>
    <name evidence="1" type="ORF">KXQ929_LOCUS49493</name>
</gene>
<organism evidence="1 2">
    <name type="scientific">Adineta steineri</name>
    <dbReference type="NCBI Taxonomy" id="433720"/>
    <lineage>
        <taxon>Eukaryota</taxon>
        <taxon>Metazoa</taxon>
        <taxon>Spiralia</taxon>
        <taxon>Gnathifera</taxon>
        <taxon>Rotifera</taxon>
        <taxon>Eurotatoria</taxon>
        <taxon>Bdelloidea</taxon>
        <taxon>Adinetida</taxon>
        <taxon>Adinetidae</taxon>
        <taxon>Adineta</taxon>
    </lineage>
</organism>
<reference evidence="1" key="1">
    <citation type="submission" date="2021-02" db="EMBL/GenBank/DDBJ databases">
        <authorList>
            <person name="Nowell W R."/>
        </authorList>
    </citation>
    <scope>NUCLEOTIDE SEQUENCE</scope>
</reference>
<evidence type="ECO:0000313" key="1">
    <source>
        <dbReference type="EMBL" id="CAF4373511.1"/>
    </source>
</evidence>
<protein>
    <submittedName>
        <fullName evidence="1">Uncharacterized protein</fullName>
    </submittedName>
</protein>
<comment type="caution">
    <text evidence="1">The sequence shown here is derived from an EMBL/GenBank/DDBJ whole genome shotgun (WGS) entry which is preliminary data.</text>
</comment>
<proteinExistence type="predicted"/>
<name>A0A820MGY7_9BILA</name>
<feature type="non-terminal residue" evidence="1">
    <location>
        <position position="1"/>
    </location>
</feature>
<sequence>TVMNDQQSDTSDFDIIESNNNNNINANELLHEGILF</sequence>
<dbReference type="AlphaFoldDB" id="A0A820MGY7"/>